<evidence type="ECO:0000256" key="2">
    <source>
        <dbReference type="ARBA" id="ARBA00022642"/>
    </source>
</evidence>
<comment type="similarity">
    <text evidence="1">Belongs to the isochorismatase family.</text>
</comment>
<evidence type="ECO:0000259" key="8">
    <source>
        <dbReference type="Pfam" id="PF00857"/>
    </source>
</evidence>
<dbReference type="GO" id="GO:0019363">
    <property type="term" value="P:pyridine nucleotide biosynthetic process"/>
    <property type="evidence" value="ECO:0007669"/>
    <property type="project" value="UniProtKB-KW"/>
</dbReference>
<reference evidence="9 10" key="1">
    <citation type="journal article" date="2016" name="Nat. Commun.">
        <title>Thousands of microbial genomes shed light on interconnected biogeochemical processes in an aquifer system.</title>
        <authorList>
            <person name="Anantharaman K."/>
            <person name="Brown C.T."/>
            <person name="Hug L.A."/>
            <person name="Sharon I."/>
            <person name="Castelle C.J."/>
            <person name="Probst A.J."/>
            <person name="Thomas B.C."/>
            <person name="Singh A."/>
            <person name="Wilkins M.J."/>
            <person name="Karaoz U."/>
            <person name="Brodie E.L."/>
            <person name="Williams K.H."/>
            <person name="Hubbard S.S."/>
            <person name="Banfield J.F."/>
        </authorList>
    </citation>
    <scope>NUCLEOTIDE SEQUENCE [LARGE SCALE GENOMIC DNA]</scope>
</reference>
<gene>
    <name evidence="9" type="ORF">A3J46_04965</name>
</gene>
<dbReference type="InterPro" id="IPR000868">
    <property type="entry name" value="Isochorismatase-like_dom"/>
</dbReference>
<evidence type="ECO:0000256" key="1">
    <source>
        <dbReference type="ARBA" id="ARBA00006336"/>
    </source>
</evidence>
<dbReference type="PANTHER" id="PTHR11080:SF2">
    <property type="entry name" value="LD05707P"/>
    <property type="match status" value="1"/>
</dbReference>
<dbReference type="InterPro" id="IPR036380">
    <property type="entry name" value="Isochorismatase-like_sf"/>
</dbReference>
<organism evidence="9 10">
    <name type="scientific">Candidatus Yanofskybacteria bacterium RIFCSPHIGHO2_02_FULL_41_11</name>
    <dbReference type="NCBI Taxonomy" id="1802675"/>
    <lineage>
        <taxon>Bacteria</taxon>
        <taxon>Candidatus Yanofskyibacteriota</taxon>
    </lineage>
</organism>
<evidence type="ECO:0000256" key="6">
    <source>
        <dbReference type="ARBA" id="ARBA00039017"/>
    </source>
</evidence>
<evidence type="ECO:0000256" key="5">
    <source>
        <dbReference type="ARBA" id="ARBA00037900"/>
    </source>
</evidence>
<accession>A0A1F8FD22</accession>
<evidence type="ECO:0000313" key="10">
    <source>
        <dbReference type="Proteomes" id="UP000177167"/>
    </source>
</evidence>
<dbReference type="EMBL" id="MGJP01000007">
    <property type="protein sequence ID" value="OGN10450.1"/>
    <property type="molecule type" value="Genomic_DNA"/>
</dbReference>
<dbReference type="Gene3D" id="3.40.50.850">
    <property type="entry name" value="Isochorismatase-like"/>
    <property type="match status" value="1"/>
</dbReference>
<name>A0A1F8FD22_9BACT</name>
<dbReference type="AlphaFoldDB" id="A0A1F8FD22"/>
<evidence type="ECO:0000256" key="3">
    <source>
        <dbReference type="ARBA" id="ARBA00022723"/>
    </source>
</evidence>
<comment type="caution">
    <text evidence="9">The sequence shown here is derived from an EMBL/GenBank/DDBJ whole genome shotgun (WGS) entry which is preliminary data.</text>
</comment>
<dbReference type="Proteomes" id="UP000177167">
    <property type="component" value="Unassembled WGS sequence"/>
</dbReference>
<comment type="pathway">
    <text evidence="5">Cofactor biosynthesis; nicotinate biosynthesis; nicotinate from nicotinamide: step 1/1.</text>
</comment>
<dbReference type="Pfam" id="PF00857">
    <property type="entry name" value="Isochorismatase"/>
    <property type="match status" value="1"/>
</dbReference>
<dbReference type="PANTHER" id="PTHR11080">
    <property type="entry name" value="PYRAZINAMIDASE/NICOTINAMIDASE"/>
    <property type="match status" value="1"/>
</dbReference>
<keyword evidence="2" id="KW-0662">Pyridine nucleotide biosynthesis</keyword>
<keyword evidence="4" id="KW-0378">Hydrolase</keyword>
<feature type="domain" description="Isochorismatase-like" evidence="8">
    <location>
        <begin position="6"/>
        <end position="188"/>
    </location>
</feature>
<dbReference type="GO" id="GO:0046872">
    <property type="term" value="F:metal ion binding"/>
    <property type="evidence" value="ECO:0007669"/>
    <property type="project" value="UniProtKB-KW"/>
</dbReference>
<dbReference type="EC" id="3.5.1.19" evidence="6"/>
<evidence type="ECO:0000313" key="9">
    <source>
        <dbReference type="EMBL" id="OGN10450.1"/>
    </source>
</evidence>
<dbReference type="GO" id="GO:0008936">
    <property type="term" value="F:nicotinamidase activity"/>
    <property type="evidence" value="ECO:0007669"/>
    <property type="project" value="UniProtKB-EC"/>
</dbReference>
<protein>
    <recommendedName>
        <fullName evidence="6">nicotinamidase</fullName>
        <ecNumber evidence="6">3.5.1.19</ecNumber>
    </recommendedName>
    <alternativeName>
        <fullName evidence="7">Nicotinamide deamidase</fullName>
    </alternativeName>
</protein>
<sequence>MMSRNALLVVDVQNDFCPGGALGVPNGDQVVAPINKLISHIDLATWTVLFSRDWHPEHTEHFGKWPPHCIQGTPGAEFHPGLLRPLGSKIISKGYGARDDGYSLFDGVYVRKSDWPLSPEVLLHGCERVLLCGLATDFCVKATALDAVKKGFETVLIVDACRGVNLHPGDDLKAIREMFDAGVTISSTGNILR</sequence>
<proteinExistence type="inferred from homology"/>
<dbReference type="InterPro" id="IPR052347">
    <property type="entry name" value="Isochorismatase_Nicotinamidase"/>
</dbReference>
<dbReference type="SUPFAM" id="SSF52499">
    <property type="entry name" value="Isochorismatase-like hydrolases"/>
    <property type="match status" value="1"/>
</dbReference>
<keyword evidence="3" id="KW-0479">Metal-binding</keyword>
<evidence type="ECO:0000256" key="4">
    <source>
        <dbReference type="ARBA" id="ARBA00022801"/>
    </source>
</evidence>
<evidence type="ECO:0000256" key="7">
    <source>
        <dbReference type="ARBA" id="ARBA00043224"/>
    </source>
</evidence>